<dbReference type="AlphaFoldDB" id="A0AAW4VMN2"/>
<dbReference type="RefSeq" id="WP_118536689.1">
    <property type="nucleotide sequence ID" value="NZ_JAJDKR010000016.1"/>
</dbReference>
<name>A0AAW4VMN2_9FIRM</name>
<sequence>MTNLVLSPKFKDFLTCICEREYLEGTTAAGKTTVGIPKFMLRVAMSDKKDHVIAGADLGTVEKNIINSEMGLLNQFEGVTEYYSNGKGKIRLPHIEYSTAKGTKVIYVCGYDNKTKWKKVLGSQMGCVFIDEVNIADMEFLREITHRCDYMMTTSNPDDPDLPIYKEFINKSRPLKKYIKDYPKELLEQLNEPPVKLWVHWYFTFYDNASLTKEAIQKKIDAVPEGTKMYKNKIQGLRGRATGLVFNLLDRHIITANQAKEFNYVQFSCGVDTSYSRLSDDKIAFIFTGITDTRKKITLAEEVYNNRDLEHEGKNPIAPSDVPPLLIAFLERNRKRWVANGDAFARDVFIDSADQATMNELIKYNNEVGSIYDFYNAWKKLTIIDRIAMQQGWMKDDDYLIVDECVENIHELNTYSWKEDKAEPEDANDHTINADQYSWIPYKHLIGGMDKGD</sequence>
<dbReference type="InterPro" id="IPR027417">
    <property type="entry name" value="P-loop_NTPase"/>
</dbReference>
<evidence type="ECO:0000313" key="1">
    <source>
        <dbReference type="EMBL" id="MCB8610396.1"/>
    </source>
</evidence>
<comment type="caution">
    <text evidence="1">The sequence shown here is derived from an EMBL/GenBank/DDBJ whole genome shotgun (WGS) entry which is preliminary data.</text>
</comment>
<reference evidence="1" key="1">
    <citation type="submission" date="2021-10" db="EMBL/GenBank/DDBJ databases">
        <title>Collection of gut derived symbiotic bacterial strains cultured from healthy donors.</title>
        <authorList>
            <person name="Lin H."/>
            <person name="Littmann E."/>
            <person name="Kohout C."/>
            <person name="Pamer E.G."/>
        </authorList>
    </citation>
    <scope>NUCLEOTIDE SEQUENCE</scope>
    <source>
        <strain evidence="1">DFI.4.48</strain>
    </source>
</reference>
<proteinExistence type="predicted"/>
<protein>
    <submittedName>
        <fullName evidence="1">Terminase</fullName>
    </submittedName>
</protein>
<organism evidence="1 2">
    <name type="scientific">Faecalibacillus faecis</name>
    <dbReference type="NCBI Taxonomy" id="1982628"/>
    <lineage>
        <taxon>Bacteria</taxon>
        <taxon>Bacillati</taxon>
        <taxon>Bacillota</taxon>
        <taxon>Erysipelotrichia</taxon>
        <taxon>Erysipelotrichales</taxon>
        <taxon>Coprobacillaceae</taxon>
        <taxon>Faecalibacillus</taxon>
    </lineage>
</organism>
<accession>A0AAW4VMN2</accession>
<evidence type="ECO:0000313" key="2">
    <source>
        <dbReference type="Proteomes" id="UP001198439"/>
    </source>
</evidence>
<dbReference type="EMBL" id="JAJDKZ010000017">
    <property type="protein sequence ID" value="MCB8610396.1"/>
    <property type="molecule type" value="Genomic_DNA"/>
</dbReference>
<dbReference type="Proteomes" id="UP001198439">
    <property type="component" value="Unassembled WGS sequence"/>
</dbReference>
<gene>
    <name evidence="1" type="ORF">LJD69_07285</name>
</gene>
<dbReference type="Gene3D" id="3.30.420.280">
    <property type="match status" value="1"/>
</dbReference>
<dbReference type="Gene3D" id="3.40.50.300">
    <property type="entry name" value="P-loop containing nucleotide triphosphate hydrolases"/>
    <property type="match status" value="1"/>
</dbReference>